<dbReference type="SUPFAM" id="SSF141868">
    <property type="entry name" value="EAL domain-like"/>
    <property type="match status" value="1"/>
</dbReference>
<dbReference type="InterPro" id="IPR042240">
    <property type="entry name" value="CHASE_sf"/>
</dbReference>
<dbReference type="GO" id="GO:0006355">
    <property type="term" value="P:regulation of DNA-templated transcription"/>
    <property type="evidence" value="ECO:0007669"/>
    <property type="project" value="InterPro"/>
</dbReference>
<dbReference type="NCBIfam" id="TIGR00229">
    <property type="entry name" value="sensory_box"/>
    <property type="match status" value="2"/>
</dbReference>
<evidence type="ECO:0000256" key="6">
    <source>
        <dbReference type="SAM" id="Phobius"/>
    </source>
</evidence>
<dbReference type="NCBIfam" id="TIGR00254">
    <property type="entry name" value="GGDEF"/>
    <property type="match status" value="1"/>
</dbReference>
<dbReference type="InterPro" id="IPR029787">
    <property type="entry name" value="Nucleotide_cyclase"/>
</dbReference>
<dbReference type="Proteomes" id="UP000008229">
    <property type="component" value="Chromosome"/>
</dbReference>
<dbReference type="Gene3D" id="3.30.70.270">
    <property type="match status" value="1"/>
</dbReference>
<dbReference type="SMART" id="SM00086">
    <property type="entry name" value="PAC"/>
    <property type="match status" value="2"/>
</dbReference>
<dbReference type="AlphaFoldDB" id="D3FAJ3"/>
<keyword evidence="13" id="KW-1185">Reference proteome</keyword>
<dbReference type="Gene3D" id="3.30.450.350">
    <property type="entry name" value="CHASE domain"/>
    <property type="match status" value="1"/>
</dbReference>
<dbReference type="eggNOG" id="COG5001">
    <property type="taxonomic scope" value="Bacteria"/>
</dbReference>
<dbReference type="PANTHER" id="PTHR44757:SF2">
    <property type="entry name" value="BIOFILM ARCHITECTURE MAINTENANCE PROTEIN MBAA"/>
    <property type="match status" value="1"/>
</dbReference>
<dbReference type="PROSITE" id="PS50113">
    <property type="entry name" value="PAC"/>
    <property type="match status" value="2"/>
</dbReference>
<dbReference type="PANTHER" id="PTHR44757">
    <property type="entry name" value="DIGUANYLATE CYCLASE DGCP"/>
    <property type="match status" value="1"/>
</dbReference>
<evidence type="ECO:0000259" key="9">
    <source>
        <dbReference type="PROSITE" id="PS50839"/>
    </source>
</evidence>
<feature type="domain" description="GGDEF" evidence="11">
    <location>
        <begin position="595"/>
        <end position="730"/>
    </location>
</feature>
<evidence type="ECO:0000259" key="11">
    <source>
        <dbReference type="PROSITE" id="PS50887"/>
    </source>
</evidence>
<proteinExistence type="predicted"/>
<dbReference type="GO" id="GO:0003824">
    <property type="term" value="F:catalytic activity"/>
    <property type="evidence" value="ECO:0007669"/>
    <property type="project" value="UniProtKB-ARBA"/>
</dbReference>
<dbReference type="SMART" id="SM00052">
    <property type="entry name" value="EAL"/>
    <property type="match status" value="1"/>
</dbReference>
<dbReference type="InterPro" id="IPR006189">
    <property type="entry name" value="CHASE_dom"/>
</dbReference>
<keyword evidence="3 6" id="KW-1133">Transmembrane helix</keyword>
<dbReference type="InterPro" id="IPR001633">
    <property type="entry name" value="EAL_dom"/>
</dbReference>
<evidence type="ECO:0000259" key="7">
    <source>
        <dbReference type="PROSITE" id="PS50112"/>
    </source>
</evidence>
<dbReference type="FunFam" id="3.30.70.270:FF:000001">
    <property type="entry name" value="Diguanylate cyclase domain protein"/>
    <property type="match status" value="1"/>
</dbReference>
<feature type="coiled-coil region" evidence="5">
    <location>
        <begin position="286"/>
        <end position="313"/>
    </location>
</feature>
<dbReference type="SUPFAM" id="SSF55785">
    <property type="entry name" value="PYP-like sensor domain (PAS domain)"/>
    <property type="match status" value="2"/>
</dbReference>
<dbReference type="SUPFAM" id="SSF55073">
    <property type="entry name" value="Nucleotide cyclase"/>
    <property type="match status" value="1"/>
</dbReference>
<gene>
    <name evidence="12" type="ordered locus">Cwoe_0829</name>
</gene>
<dbReference type="InterPro" id="IPR000014">
    <property type="entry name" value="PAS"/>
</dbReference>
<dbReference type="InterPro" id="IPR001610">
    <property type="entry name" value="PAC"/>
</dbReference>
<dbReference type="InterPro" id="IPR052155">
    <property type="entry name" value="Biofilm_reg_signaling"/>
</dbReference>
<dbReference type="InterPro" id="IPR000160">
    <property type="entry name" value="GGDEF_dom"/>
</dbReference>
<dbReference type="PROSITE" id="PS50839">
    <property type="entry name" value="CHASE"/>
    <property type="match status" value="1"/>
</dbReference>
<evidence type="ECO:0000259" key="10">
    <source>
        <dbReference type="PROSITE" id="PS50883"/>
    </source>
</evidence>
<evidence type="ECO:0000256" key="2">
    <source>
        <dbReference type="ARBA" id="ARBA00022692"/>
    </source>
</evidence>
<dbReference type="InterPro" id="IPR035965">
    <property type="entry name" value="PAS-like_dom_sf"/>
</dbReference>
<keyword evidence="2 6" id="KW-0812">Transmembrane</keyword>
<dbReference type="InterPro" id="IPR000700">
    <property type="entry name" value="PAS-assoc_C"/>
</dbReference>
<feature type="domain" description="PAS" evidence="7">
    <location>
        <begin position="437"/>
        <end position="507"/>
    </location>
</feature>
<protein>
    <submittedName>
        <fullName evidence="12">Diguanylate cyclase/phosphodiesterase with PAS/PAC sensor(S)</fullName>
    </submittedName>
</protein>
<feature type="transmembrane region" description="Helical" evidence="6">
    <location>
        <begin position="252"/>
        <end position="273"/>
    </location>
</feature>
<dbReference type="Gene3D" id="3.20.20.450">
    <property type="entry name" value="EAL domain"/>
    <property type="match status" value="1"/>
</dbReference>
<dbReference type="CDD" id="cd00130">
    <property type="entry name" value="PAS"/>
    <property type="match status" value="2"/>
</dbReference>
<dbReference type="Pfam" id="PF00990">
    <property type="entry name" value="GGDEF"/>
    <property type="match status" value="1"/>
</dbReference>
<keyword evidence="4 6" id="KW-0472">Membrane</keyword>
<dbReference type="SMART" id="SM00091">
    <property type="entry name" value="PAS"/>
    <property type="match status" value="2"/>
</dbReference>
<feature type="domain" description="CHASE" evidence="9">
    <location>
        <begin position="122"/>
        <end position="203"/>
    </location>
</feature>
<evidence type="ECO:0000256" key="5">
    <source>
        <dbReference type="SAM" id="Coils"/>
    </source>
</evidence>
<dbReference type="HOGENOM" id="CLU_000445_70_20_11"/>
<dbReference type="CDD" id="cd01949">
    <property type="entry name" value="GGDEF"/>
    <property type="match status" value="1"/>
</dbReference>
<dbReference type="GO" id="GO:0007165">
    <property type="term" value="P:signal transduction"/>
    <property type="evidence" value="ECO:0007669"/>
    <property type="project" value="UniProtKB-ARBA"/>
</dbReference>
<evidence type="ECO:0000256" key="1">
    <source>
        <dbReference type="ARBA" id="ARBA00004370"/>
    </source>
</evidence>
<dbReference type="InterPro" id="IPR043128">
    <property type="entry name" value="Rev_trsase/Diguanyl_cyclase"/>
</dbReference>
<dbReference type="Pfam" id="PF03924">
    <property type="entry name" value="CHASE"/>
    <property type="match status" value="1"/>
</dbReference>
<dbReference type="SMART" id="SM01079">
    <property type="entry name" value="CHASE"/>
    <property type="match status" value="1"/>
</dbReference>
<organism evidence="12 13">
    <name type="scientific">Conexibacter woesei (strain DSM 14684 / CCUG 47730 / CIP 108061 / JCM 11494 / NBRC 100937 / ID131577)</name>
    <dbReference type="NCBI Taxonomy" id="469383"/>
    <lineage>
        <taxon>Bacteria</taxon>
        <taxon>Bacillati</taxon>
        <taxon>Actinomycetota</taxon>
        <taxon>Thermoleophilia</taxon>
        <taxon>Solirubrobacterales</taxon>
        <taxon>Conexibacteraceae</taxon>
        <taxon>Conexibacter</taxon>
    </lineage>
</organism>
<dbReference type="Pfam" id="PF00563">
    <property type="entry name" value="EAL"/>
    <property type="match status" value="1"/>
</dbReference>
<comment type="subcellular location">
    <subcellularLocation>
        <location evidence="1">Membrane</location>
    </subcellularLocation>
</comment>
<evidence type="ECO:0000313" key="13">
    <source>
        <dbReference type="Proteomes" id="UP000008229"/>
    </source>
</evidence>
<feature type="domain" description="PAC" evidence="8">
    <location>
        <begin position="511"/>
        <end position="563"/>
    </location>
</feature>
<accession>D3FAJ3</accession>
<reference evidence="13" key="2">
    <citation type="submission" date="2010-01" db="EMBL/GenBank/DDBJ databases">
        <title>The complete genome of Conexibacter woesei DSM 14684.</title>
        <authorList>
            <consortium name="US DOE Joint Genome Institute (JGI-PGF)"/>
            <person name="Lucas S."/>
            <person name="Copeland A."/>
            <person name="Lapidus A."/>
            <person name="Glavina del Rio T."/>
            <person name="Dalin E."/>
            <person name="Tice H."/>
            <person name="Bruce D."/>
            <person name="Goodwin L."/>
            <person name="Pitluck S."/>
            <person name="Kyrpides N."/>
            <person name="Mavromatis K."/>
            <person name="Ivanova N."/>
            <person name="Mikhailova N."/>
            <person name="Chertkov O."/>
            <person name="Brettin T."/>
            <person name="Detter J.C."/>
            <person name="Han C."/>
            <person name="Larimer F."/>
            <person name="Land M."/>
            <person name="Hauser L."/>
            <person name="Markowitz V."/>
            <person name="Cheng J.-F."/>
            <person name="Hugenholtz P."/>
            <person name="Woyke T."/>
            <person name="Wu D."/>
            <person name="Pukall R."/>
            <person name="Steenblock K."/>
            <person name="Schneider S."/>
            <person name="Klenk H.-P."/>
            <person name="Eisen J.A."/>
        </authorList>
    </citation>
    <scope>NUCLEOTIDE SEQUENCE [LARGE SCALE GENOMIC DNA]</scope>
    <source>
        <strain evidence="13">DSM 14684 / CIP 108061 / JCM 11494 / NBRC 100937 / ID131577</strain>
    </source>
</reference>
<dbReference type="Pfam" id="PF00989">
    <property type="entry name" value="PAS"/>
    <property type="match status" value="1"/>
</dbReference>
<evidence type="ECO:0000256" key="3">
    <source>
        <dbReference type="ARBA" id="ARBA00022989"/>
    </source>
</evidence>
<dbReference type="KEGG" id="cwo:Cwoe_0829"/>
<dbReference type="PROSITE" id="PS50112">
    <property type="entry name" value="PAS"/>
    <property type="match status" value="2"/>
</dbReference>
<dbReference type="CDD" id="cd01948">
    <property type="entry name" value="EAL"/>
    <property type="match status" value="1"/>
</dbReference>
<dbReference type="PROSITE" id="PS50883">
    <property type="entry name" value="EAL"/>
    <property type="match status" value="1"/>
</dbReference>
<dbReference type="SMART" id="SM00267">
    <property type="entry name" value="GGDEF"/>
    <property type="match status" value="1"/>
</dbReference>
<dbReference type="Pfam" id="PF08447">
    <property type="entry name" value="PAS_3"/>
    <property type="match status" value="1"/>
</dbReference>
<evidence type="ECO:0000313" key="12">
    <source>
        <dbReference type="EMBL" id="ADB49262.1"/>
    </source>
</evidence>
<sequence precursor="true">MPIALLGIVVLALATIAGAYASARHERAIVDDRQEELHTRAVSLLGLTMSTAGARLTDLATLMSMPGASRSEFELVGGRFLGRARLGALWFVGRTPGEVRGNVPERYPLRYALTSLPGPREGYDLAAVPAHRVALRAAMELGETQVTPVVRMPGARWTTLAFAAPVYRGGAIPPTVDGKRRATIGYVVGVYSATTIRLAIGSLVPSGVPYGLRQSGSWIAGEPPSGDALTTSFQKGGHTWVLAIGRPEPSNAVTWAIAISGTVLTIALGLLIWQAARRERYALDLVEERMAERDRAEAELRAAEQRHRLLADNATDMILVFDPSGVATYVSPASRELMGYDPEELVGRQPREFVHPDDTDEVVGARTRVAEQGGTITVTSRIRHRDGRYVWIEARVRGVVDPATGEMKEGQAIVRDVSERVASEAALRESVERIAAAEQRFRTAFEAAPIGMALSDLEGRFIQVNDALCAITGYTREELEEMSFGELSHPADVEREAEMMASLLSGEQSTYWMEKRYVDVVGQVVWVAVHATLVRAADGSPQHFLGQIQDVSERVRYEAQLQHMADHDPLTGLLNRRSFERELNQHIHRVERYGAEGAALVLDIDRFKHINDTLGHNVGDELIVKVAQTLRSRLRDSDVLARLGGDEFAVLLPKGGQQEAEAVAESILASVRAQSVLTTAGRRRPITTSVGIALFGETGGLSAEDVLVNADLAMYDAKEAGRDRAATFSSQERGASRMKARITWAERIRDALEEDRFTLYAQPIVELRSGAVRQHEVLLRMLDEQGEVIPPAAFIGVAERFDLMQEIDRWVVARAIKEMGQQRRAGRDLVFEVNISGASTGDPDLLTIIERELRENEIDPINLVLEVTETTAVANIPRAQEFAARLAELGCRFALDDFGAGFGSFYYLKHLPFDILKIDGEFVRSCTTSQTDQLLIRAAVEIARGMGKETIAEYVGDDETVELLRTLGVDYAQGFHLGRPAPLEQRLARDCVRS</sequence>
<dbReference type="GO" id="GO:0016020">
    <property type="term" value="C:membrane"/>
    <property type="evidence" value="ECO:0007669"/>
    <property type="project" value="UniProtKB-SubCell"/>
</dbReference>
<feature type="domain" description="EAL" evidence="10">
    <location>
        <begin position="741"/>
        <end position="994"/>
    </location>
</feature>
<feature type="domain" description="PAS" evidence="7">
    <location>
        <begin position="303"/>
        <end position="373"/>
    </location>
</feature>
<reference evidence="12 13" key="1">
    <citation type="journal article" date="2010" name="Stand. Genomic Sci.">
        <title>Complete genome sequence of Conexibacter woesei type strain (ID131577).</title>
        <authorList>
            <person name="Pukall R."/>
            <person name="Lapidus A."/>
            <person name="Glavina Del Rio T."/>
            <person name="Copeland A."/>
            <person name="Tice H."/>
            <person name="Cheng J.-F."/>
            <person name="Lucas S."/>
            <person name="Chen F."/>
            <person name="Nolan M."/>
            <person name="Bruce D."/>
            <person name="Goodwin L."/>
            <person name="Pitluck S."/>
            <person name="Mavromatis K."/>
            <person name="Ivanova N."/>
            <person name="Ovchinnikova G."/>
            <person name="Pati A."/>
            <person name="Chen A."/>
            <person name="Palaniappan K."/>
            <person name="Land M."/>
            <person name="Hauser L."/>
            <person name="Chang Y.-J."/>
            <person name="Jeffries C.D."/>
            <person name="Chain P."/>
            <person name="Meincke L."/>
            <person name="Sims D."/>
            <person name="Brettin T."/>
            <person name="Detter J.C."/>
            <person name="Rohde M."/>
            <person name="Goeker M."/>
            <person name="Bristow J."/>
            <person name="Eisen J.A."/>
            <person name="Markowitz V."/>
            <person name="Kyrpides N.C."/>
            <person name="Klenk H.-P."/>
            <person name="Hugenholtz P."/>
        </authorList>
    </citation>
    <scope>NUCLEOTIDE SEQUENCE [LARGE SCALE GENOMIC DNA]</scope>
    <source>
        <strain evidence="13">DSM 14684 / CIP 108061 / JCM 11494 / NBRC 100937 / ID131577</strain>
    </source>
</reference>
<evidence type="ECO:0000259" key="8">
    <source>
        <dbReference type="PROSITE" id="PS50113"/>
    </source>
</evidence>
<dbReference type="InterPro" id="IPR013767">
    <property type="entry name" value="PAS_fold"/>
</dbReference>
<dbReference type="InterPro" id="IPR035919">
    <property type="entry name" value="EAL_sf"/>
</dbReference>
<feature type="domain" description="PAC" evidence="8">
    <location>
        <begin position="376"/>
        <end position="429"/>
    </location>
</feature>
<name>D3FAJ3_CONWI</name>
<keyword evidence="5" id="KW-0175">Coiled coil</keyword>
<dbReference type="STRING" id="469383.Cwoe_0829"/>
<dbReference type="PROSITE" id="PS50887">
    <property type="entry name" value="GGDEF"/>
    <property type="match status" value="1"/>
</dbReference>
<dbReference type="InterPro" id="IPR013655">
    <property type="entry name" value="PAS_fold_3"/>
</dbReference>
<evidence type="ECO:0000256" key="4">
    <source>
        <dbReference type="ARBA" id="ARBA00023136"/>
    </source>
</evidence>
<dbReference type="EMBL" id="CP001854">
    <property type="protein sequence ID" value="ADB49262.1"/>
    <property type="molecule type" value="Genomic_DNA"/>
</dbReference>
<dbReference type="Gene3D" id="3.30.450.20">
    <property type="entry name" value="PAS domain"/>
    <property type="match status" value="2"/>
</dbReference>